<dbReference type="Gene3D" id="3.10.120.10">
    <property type="entry name" value="Cytochrome b5-like heme/steroid binding domain"/>
    <property type="match status" value="1"/>
</dbReference>
<dbReference type="PRINTS" id="PR00363">
    <property type="entry name" value="CYTOCHROMEB5"/>
</dbReference>
<evidence type="ECO:0000313" key="8">
    <source>
        <dbReference type="Proteomes" id="UP000243081"/>
    </source>
</evidence>
<dbReference type="Pfam" id="PF00173">
    <property type="entry name" value="Cyt-b5"/>
    <property type="match status" value="1"/>
</dbReference>
<comment type="similarity">
    <text evidence="4">Belongs to the cytochrome b5 family.</text>
</comment>
<evidence type="ECO:0000256" key="2">
    <source>
        <dbReference type="ARBA" id="ARBA00022723"/>
    </source>
</evidence>
<dbReference type="PROSITE" id="PS50255">
    <property type="entry name" value="CYTOCHROME_B5_2"/>
    <property type="match status" value="1"/>
</dbReference>
<feature type="transmembrane region" description="Helical" evidence="5">
    <location>
        <begin position="167"/>
        <end position="189"/>
    </location>
</feature>
<keyword evidence="3" id="KW-0408">Iron</keyword>
<comment type="caution">
    <text evidence="7">The sequence shown here is derived from an EMBL/GenBank/DDBJ whole genome shotgun (WGS) entry which is preliminary data.</text>
</comment>
<dbReference type="SUPFAM" id="SSF55856">
    <property type="entry name" value="Cytochrome b5-like heme/steroid binding domain"/>
    <property type="match status" value="1"/>
</dbReference>
<evidence type="ECO:0000259" key="6">
    <source>
        <dbReference type="PROSITE" id="PS50255"/>
    </source>
</evidence>
<name>A0A179IAP5_CORDF</name>
<evidence type="ECO:0000313" key="7">
    <source>
        <dbReference type="EMBL" id="OAQ99756.1"/>
    </source>
</evidence>
<gene>
    <name evidence="7" type="ORF">LLEC1_05149</name>
</gene>
<dbReference type="EMBL" id="LUKN01002042">
    <property type="protein sequence ID" value="OAQ99756.1"/>
    <property type="molecule type" value="Genomic_DNA"/>
</dbReference>
<dbReference type="GO" id="GO:0016020">
    <property type="term" value="C:membrane"/>
    <property type="evidence" value="ECO:0007669"/>
    <property type="project" value="TreeGrafter"/>
</dbReference>
<keyword evidence="2" id="KW-0479">Metal-binding</keyword>
<keyword evidence="1" id="KW-0349">Heme</keyword>
<dbReference type="GO" id="GO:0020037">
    <property type="term" value="F:heme binding"/>
    <property type="evidence" value="ECO:0007669"/>
    <property type="project" value="TreeGrafter"/>
</dbReference>
<proteinExistence type="inferred from homology"/>
<accession>A0A179IAP5</accession>
<dbReference type="GO" id="GO:0046872">
    <property type="term" value="F:metal ion binding"/>
    <property type="evidence" value="ECO:0007669"/>
    <property type="project" value="UniProtKB-KW"/>
</dbReference>
<organism evidence="7 8">
    <name type="scientific">Cordyceps confragosa</name>
    <name type="common">Lecanicillium lecanii</name>
    <dbReference type="NCBI Taxonomy" id="2714763"/>
    <lineage>
        <taxon>Eukaryota</taxon>
        <taxon>Fungi</taxon>
        <taxon>Dikarya</taxon>
        <taxon>Ascomycota</taxon>
        <taxon>Pezizomycotina</taxon>
        <taxon>Sordariomycetes</taxon>
        <taxon>Hypocreomycetidae</taxon>
        <taxon>Hypocreales</taxon>
        <taxon>Cordycipitaceae</taxon>
        <taxon>Akanthomyces</taxon>
    </lineage>
</organism>
<evidence type="ECO:0000256" key="5">
    <source>
        <dbReference type="SAM" id="Phobius"/>
    </source>
</evidence>
<dbReference type="InterPro" id="IPR050668">
    <property type="entry name" value="Cytochrome_b5"/>
</dbReference>
<dbReference type="SMART" id="SM01117">
    <property type="entry name" value="Cyt-b5"/>
    <property type="match status" value="1"/>
</dbReference>
<feature type="domain" description="Cytochrome b5 heme-binding" evidence="6">
    <location>
        <begin position="8"/>
        <end position="85"/>
    </location>
</feature>
<dbReference type="InterPro" id="IPR001199">
    <property type="entry name" value="Cyt_B5-like_heme/steroid-bd"/>
</dbReference>
<evidence type="ECO:0000256" key="4">
    <source>
        <dbReference type="ARBA" id="ARBA00038168"/>
    </source>
</evidence>
<dbReference type="OrthoDB" id="260519at2759"/>
<dbReference type="AlphaFoldDB" id="A0A179IAP5"/>
<sequence>MGAAKPETAEYTARDVAAHNQEGDLWIVIQCQGFYDVTKYAQDHPGGTDVMVEMAGQDASEEFESAAHSDDAFEIMETFRIGRLKIEGQTLAPRQVRLATPSKARAQSGHSRWGVWSVVLIGVVFALSVAYFGYLGQRTLPGTTASNPPELEKPAAYAAGKREGYGFGQGVFCTVLAFSVAAGISLYHLSVILNFGTKPGQYPAHLKLPRMPQGEKLN</sequence>
<dbReference type="Proteomes" id="UP000243081">
    <property type="component" value="Unassembled WGS sequence"/>
</dbReference>
<dbReference type="InterPro" id="IPR036400">
    <property type="entry name" value="Cyt_B5-like_heme/steroid_sf"/>
</dbReference>
<evidence type="ECO:0000256" key="1">
    <source>
        <dbReference type="ARBA" id="ARBA00022617"/>
    </source>
</evidence>
<dbReference type="PANTHER" id="PTHR19359">
    <property type="entry name" value="CYTOCHROME B5"/>
    <property type="match status" value="1"/>
</dbReference>
<keyword evidence="8" id="KW-1185">Reference proteome</keyword>
<keyword evidence="5" id="KW-1133">Transmembrane helix</keyword>
<reference evidence="7 8" key="1">
    <citation type="submission" date="2016-03" db="EMBL/GenBank/DDBJ databases">
        <title>Fine-scale spatial genetic structure of a fungal parasite of coffee scale insects.</title>
        <authorList>
            <person name="Jackson D."/>
            <person name="Zemenick K.A."/>
            <person name="Malloure B."/>
            <person name="Quandt C.A."/>
            <person name="James T.Y."/>
        </authorList>
    </citation>
    <scope>NUCLEOTIDE SEQUENCE [LARGE SCALE GENOMIC DNA]</scope>
    <source>
        <strain evidence="7 8">UM487</strain>
    </source>
</reference>
<keyword evidence="5" id="KW-0472">Membrane</keyword>
<evidence type="ECO:0000256" key="3">
    <source>
        <dbReference type="ARBA" id="ARBA00023004"/>
    </source>
</evidence>
<protein>
    <recommendedName>
        <fullName evidence="6">Cytochrome b5 heme-binding domain-containing protein</fullName>
    </recommendedName>
</protein>
<feature type="transmembrane region" description="Helical" evidence="5">
    <location>
        <begin position="113"/>
        <end position="134"/>
    </location>
</feature>
<keyword evidence="5" id="KW-0812">Transmembrane</keyword>